<keyword evidence="3" id="KW-0489">Methyltransferase</keyword>
<proteinExistence type="predicted"/>
<dbReference type="Gene3D" id="3.40.50.150">
    <property type="entry name" value="Vaccinia Virus protein VP39"/>
    <property type="match status" value="1"/>
</dbReference>
<dbReference type="GO" id="GO:0032259">
    <property type="term" value="P:methylation"/>
    <property type="evidence" value="ECO:0007669"/>
    <property type="project" value="UniProtKB-KW"/>
</dbReference>
<protein>
    <submittedName>
        <fullName evidence="3">Methyltransferase</fullName>
    </submittedName>
</protein>
<dbReference type="AlphaFoldDB" id="A0A246RWN2"/>
<sequence>MASTSTDAGYVTDQEYTRGYYAELNPLRLRLLLLNAGWIPPVIEHACELGFGQGVSVNLHAAASSVSWQGTDFNAAHVAYAREMSRAGDVNIHLADDDFAAFCARDDLPMFDYIALHGIWSWVGDANRRTIIDFISRRLNPGGAVYISYNTSPGWAAMLPVRDLIRAHADVMGSPVGSTATQLEEALAFIERLWQSDPVFARAHPQLQQALAQFKSQDRRYLAHELLNRDWTPMSVTQLGNWLSEARLNYACSAQPLDDLDGLQLSSSQQALLKEISHPLLQAATRDIMTNKRFRRDYWLKGARRLNSLEIADFIRREHIVLLQPADEVALEVRGVHGVAALQRLIYQPLLEVLSDQRVRTIGELEKELHKSGVTFNQLREALMVLIGKGVVMPAQSPRMSALVHNQCERLNEHLCRQAMLGAEMGYLASPVTGGGVSVGVVEQRFLDARRAGMVQPEQWAEAAWSVFMTQGQRLMRNGKPLTSEEENRQALIDQARHFMHARLPLLEKLQIV</sequence>
<comment type="caution">
    <text evidence="3">The sequence shown here is derived from an EMBL/GenBank/DDBJ whole genome shotgun (WGS) entry which is preliminary data.</text>
</comment>
<dbReference type="GO" id="GO:0008168">
    <property type="term" value="F:methyltransferase activity"/>
    <property type="evidence" value="ECO:0007669"/>
    <property type="project" value="UniProtKB-KW"/>
</dbReference>
<dbReference type="InterPro" id="IPR029063">
    <property type="entry name" value="SAM-dependent_MTases_sf"/>
</dbReference>
<dbReference type="OrthoDB" id="323463at2"/>
<feature type="domain" description="Methyltransferase regulatory" evidence="1">
    <location>
        <begin position="218"/>
        <end position="301"/>
    </location>
</feature>
<evidence type="ECO:0000259" key="2">
    <source>
        <dbReference type="Pfam" id="PF13649"/>
    </source>
</evidence>
<organism evidence="3 4">
    <name type="scientific">Halomonas campaniensis</name>
    <dbReference type="NCBI Taxonomy" id="213554"/>
    <lineage>
        <taxon>Bacteria</taxon>
        <taxon>Pseudomonadati</taxon>
        <taxon>Pseudomonadota</taxon>
        <taxon>Gammaproteobacteria</taxon>
        <taxon>Oceanospirillales</taxon>
        <taxon>Halomonadaceae</taxon>
        <taxon>Halomonas</taxon>
    </lineage>
</organism>
<keyword evidence="3" id="KW-0808">Transferase</keyword>
<dbReference type="RefSeq" id="WP_088701685.1">
    <property type="nucleotide sequence ID" value="NZ_JPUA01000037.1"/>
</dbReference>
<keyword evidence="4" id="KW-1185">Reference proteome</keyword>
<dbReference type="Pfam" id="PF10119">
    <property type="entry name" value="MethyTransf_Reg"/>
    <property type="match status" value="1"/>
</dbReference>
<gene>
    <name evidence="3" type="ORF">JI62_18960</name>
</gene>
<dbReference type="Proteomes" id="UP000197334">
    <property type="component" value="Unassembled WGS sequence"/>
</dbReference>
<name>A0A246RWN2_9GAMM</name>
<evidence type="ECO:0000259" key="1">
    <source>
        <dbReference type="Pfam" id="PF10119"/>
    </source>
</evidence>
<dbReference type="EMBL" id="JPUA01000037">
    <property type="protein sequence ID" value="OWV28387.1"/>
    <property type="molecule type" value="Genomic_DNA"/>
</dbReference>
<dbReference type="Pfam" id="PF13649">
    <property type="entry name" value="Methyltransf_25"/>
    <property type="match status" value="1"/>
</dbReference>
<evidence type="ECO:0000313" key="4">
    <source>
        <dbReference type="Proteomes" id="UP000197334"/>
    </source>
</evidence>
<reference evidence="3 4" key="1">
    <citation type="submission" date="2014-08" db="EMBL/GenBank/DDBJ databases">
        <title>Draft genome sequence of a novel L-asparaginase producing marine bacterium, Halomonas campaniensis.</title>
        <authorList>
            <person name="Sundarakrishnan B."/>
            <person name="Moushumi Priya A."/>
            <person name="Raman G."/>
            <person name="Sakthivel N."/>
            <person name="Park S."/>
            <person name="Jayachandran S."/>
        </authorList>
    </citation>
    <scope>NUCLEOTIDE SEQUENCE [LARGE SCALE GENOMIC DNA]</scope>
    <source>
        <strain evidence="3 4">SK03</strain>
    </source>
</reference>
<dbReference type="InterPro" id="IPR018773">
    <property type="entry name" value="MeTrfase_reg_dom_prd"/>
</dbReference>
<feature type="domain" description="Methyltransferase" evidence="2">
    <location>
        <begin position="48"/>
        <end position="143"/>
    </location>
</feature>
<dbReference type="InterPro" id="IPR041698">
    <property type="entry name" value="Methyltransf_25"/>
</dbReference>
<evidence type="ECO:0000313" key="3">
    <source>
        <dbReference type="EMBL" id="OWV28387.1"/>
    </source>
</evidence>
<dbReference type="SUPFAM" id="SSF53335">
    <property type="entry name" value="S-adenosyl-L-methionine-dependent methyltransferases"/>
    <property type="match status" value="1"/>
</dbReference>
<accession>A0A246RWN2</accession>